<dbReference type="EMBL" id="DF977476">
    <property type="protein sequence ID" value="GAW26435.1"/>
    <property type="molecule type" value="Genomic_DNA"/>
</dbReference>
<gene>
    <name evidence="1" type="ORF">SAMD00023353_3101330</name>
</gene>
<keyword evidence="1" id="KW-0378">Hydrolase</keyword>
<dbReference type="AlphaFoldDB" id="A0A1S8A934"/>
<evidence type="ECO:0000313" key="2">
    <source>
        <dbReference type="Proteomes" id="UP000054516"/>
    </source>
</evidence>
<dbReference type="Gene3D" id="3.40.1090.10">
    <property type="entry name" value="Cytosolic phospholipase A2 catalytic domain"/>
    <property type="match status" value="1"/>
</dbReference>
<accession>A0A1S8A934</accession>
<name>A0A1S8A934_ROSNE</name>
<dbReference type="Proteomes" id="UP000054516">
    <property type="component" value="Unassembled WGS sequence"/>
</dbReference>
<proteinExistence type="predicted"/>
<sequence length="221" mass="24101">MAEDSPLVDVNYTGVNGSNAGPPTCCVFVLAMHPGDIHVPVRMRPYSSQTDPVPTECSLWEAAVATKASPSYYVPVQVGRDPLPYMSSELGYCNPSKEALDEGTGKTPPRLELFAVPKKSAGLLNLKKNLALIHTLSAIATGTRRVHIEITGDLILLGFGYFRFEGSEGVSYKDSYNLSTLIRFAARSPYIFNRRKRQSSWPSVPNMCHGSVLAVFINTSS</sequence>
<dbReference type="OrthoDB" id="1658288at2759"/>
<dbReference type="GO" id="GO:0016787">
    <property type="term" value="F:hydrolase activity"/>
    <property type="evidence" value="ECO:0007669"/>
    <property type="project" value="UniProtKB-KW"/>
</dbReference>
<organism evidence="1">
    <name type="scientific">Rosellinia necatrix</name>
    <name type="common">White root-rot fungus</name>
    <dbReference type="NCBI Taxonomy" id="77044"/>
    <lineage>
        <taxon>Eukaryota</taxon>
        <taxon>Fungi</taxon>
        <taxon>Dikarya</taxon>
        <taxon>Ascomycota</taxon>
        <taxon>Pezizomycotina</taxon>
        <taxon>Sordariomycetes</taxon>
        <taxon>Xylariomycetidae</taxon>
        <taxon>Xylariales</taxon>
        <taxon>Xylariaceae</taxon>
        <taxon>Rosellinia</taxon>
    </lineage>
</organism>
<evidence type="ECO:0000313" key="1">
    <source>
        <dbReference type="EMBL" id="GAW26435.1"/>
    </source>
</evidence>
<reference evidence="1" key="1">
    <citation type="submission" date="2016-03" db="EMBL/GenBank/DDBJ databases">
        <title>Draft genome sequence of Rosellinia necatrix.</title>
        <authorList>
            <person name="Kanematsu S."/>
        </authorList>
    </citation>
    <scope>NUCLEOTIDE SEQUENCE [LARGE SCALE GENOMIC DNA]</scope>
    <source>
        <strain evidence="1">W97</strain>
    </source>
</reference>
<protein>
    <submittedName>
        <fullName evidence="1">Putative lipid acyl hydrolase</fullName>
    </submittedName>
</protein>
<keyword evidence="2" id="KW-1185">Reference proteome</keyword>